<evidence type="ECO:0000313" key="4">
    <source>
        <dbReference type="Proteomes" id="UP000177407"/>
    </source>
</evidence>
<protein>
    <submittedName>
        <fullName evidence="3">Uncharacterized protein</fullName>
    </submittedName>
</protein>
<feature type="coiled-coil region" evidence="1">
    <location>
        <begin position="51"/>
        <end position="78"/>
    </location>
</feature>
<keyword evidence="2" id="KW-0812">Transmembrane</keyword>
<dbReference type="EMBL" id="MFGA01000002">
    <property type="protein sequence ID" value="OGF21656.1"/>
    <property type="molecule type" value="Genomic_DNA"/>
</dbReference>
<dbReference type="AlphaFoldDB" id="A0A1F5S4U1"/>
<accession>A0A1F5S4U1</accession>
<comment type="caution">
    <text evidence="3">The sequence shown here is derived from an EMBL/GenBank/DDBJ whole genome shotgun (WGS) entry which is preliminary data.</text>
</comment>
<evidence type="ECO:0000256" key="2">
    <source>
        <dbReference type="SAM" id="Phobius"/>
    </source>
</evidence>
<keyword evidence="1" id="KW-0175">Coiled coil</keyword>
<dbReference type="Proteomes" id="UP000177407">
    <property type="component" value="Unassembled WGS sequence"/>
</dbReference>
<sequence>MWERKKSENNNEDQQAKNAWLLIIGVFIVILAVLFFGRAYWQKQEASFIDEKQLFEQISDIKGQIAQLQENLSEKVEKPKEIERALIKAEAALTTIDCDEQANFELPDKTVTFLNQDWGISLDIPYNEKWGSTSYKLNSYDIDMYKNGAIFFGPMIIHKPGLEPNSCGWLRQYLFQMTERLTLDEELSKIKKFTKPLSPPEKKTFNDLTIIEYTVTEPIVVGQDKPLATIQTLIVLGKDANYILSKEMMPQDSSTLNFEVLENIIKSFKFLE</sequence>
<gene>
    <name evidence="3" type="ORF">A2257_02590</name>
</gene>
<evidence type="ECO:0000313" key="3">
    <source>
        <dbReference type="EMBL" id="OGF21656.1"/>
    </source>
</evidence>
<organism evidence="3 4">
    <name type="scientific">Candidatus Falkowbacteria bacterium RIFOXYA2_FULL_38_12</name>
    <dbReference type="NCBI Taxonomy" id="1797993"/>
    <lineage>
        <taxon>Bacteria</taxon>
        <taxon>Candidatus Falkowiibacteriota</taxon>
    </lineage>
</organism>
<name>A0A1F5S4U1_9BACT</name>
<keyword evidence="2" id="KW-0472">Membrane</keyword>
<feature type="transmembrane region" description="Helical" evidence="2">
    <location>
        <begin position="20"/>
        <end position="41"/>
    </location>
</feature>
<keyword evidence="2" id="KW-1133">Transmembrane helix</keyword>
<reference evidence="3 4" key="1">
    <citation type="journal article" date="2016" name="Nat. Commun.">
        <title>Thousands of microbial genomes shed light on interconnected biogeochemical processes in an aquifer system.</title>
        <authorList>
            <person name="Anantharaman K."/>
            <person name="Brown C.T."/>
            <person name="Hug L.A."/>
            <person name="Sharon I."/>
            <person name="Castelle C.J."/>
            <person name="Probst A.J."/>
            <person name="Thomas B.C."/>
            <person name="Singh A."/>
            <person name="Wilkins M.J."/>
            <person name="Karaoz U."/>
            <person name="Brodie E.L."/>
            <person name="Williams K.H."/>
            <person name="Hubbard S.S."/>
            <person name="Banfield J.F."/>
        </authorList>
    </citation>
    <scope>NUCLEOTIDE SEQUENCE [LARGE SCALE GENOMIC DNA]</scope>
</reference>
<evidence type="ECO:0000256" key="1">
    <source>
        <dbReference type="SAM" id="Coils"/>
    </source>
</evidence>
<proteinExistence type="predicted"/>